<dbReference type="KEGG" id="spu:115929657"/>
<dbReference type="PANTHER" id="PTHR46601">
    <property type="entry name" value="ULP_PROTEASE DOMAIN-CONTAINING PROTEIN"/>
    <property type="match status" value="1"/>
</dbReference>
<feature type="region of interest" description="Disordered" evidence="1">
    <location>
        <begin position="131"/>
        <end position="152"/>
    </location>
</feature>
<feature type="region of interest" description="Disordered" evidence="1">
    <location>
        <begin position="52"/>
        <end position="87"/>
    </location>
</feature>
<proteinExistence type="predicted"/>
<feature type="compositionally biased region" description="Basic and acidic residues" evidence="1">
    <location>
        <begin position="52"/>
        <end position="65"/>
    </location>
</feature>
<dbReference type="OMA" id="ENYTCKY"/>
<protein>
    <submittedName>
        <fullName evidence="2">Uncharacterized protein</fullName>
    </submittedName>
</protein>
<dbReference type="GeneID" id="115929657"/>
<dbReference type="PANTHER" id="PTHR46601:SF2">
    <property type="entry name" value="UBIQUITIN-LIKE PROTEASE FAMILY PROFILE DOMAIN-CONTAINING PROTEIN"/>
    <property type="match status" value="1"/>
</dbReference>
<dbReference type="EnsemblMetazoa" id="XM_030999373">
    <property type="protein sequence ID" value="XP_030855233"/>
    <property type="gene ID" value="LOC115929657"/>
</dbReference>
<sequence>MPKFTKKEKQRHYIEKMKRMGKYEEYLKKKAAAMKRCREKQKLRERTLPKYARKQLERETKEATKKRVAKHRKLKKERKAEAEAEASHGPFKSAMALAKATARAHRIMDRVLPDTPKRRIVVSRKLYEKEAKQGHELPSASAEKRKTGPPKVSEDTVKVIEDFYERDDVSRQAPGRKDVVTIWNADGKKKMQARHLTASIKETYAFFCEIYPEVHVGKSKFAECRPKHVLLSQKLPHNVCLCRYHENAINAFTALHKAQPEFPAYTRDLPALLLCKQPSRECWMNECAECKDGAGFSKAFSFEGSLNSPCSWLQWETDKDGRMMKIQEEGTVGELVQHITAILPQFLQHCYVKREQASAYNAQREKVSPESHDTHSALLQVDFSENFTCVAQDEVQSAHWNQRQVSLFTAALWYSGSLHSHILASDDLTHSKETIIAYLDVLLGYLPDTVTSISIWSDGPASQFKNRFVAAALCTLQEAHKIQIKWNFFSTSHGKGPVDGIGGSAKRFVMQRVLSRQDIVADASSFVLAASFMENVCVTEVKSTEIAKRNEKLKLKDVFIQAKPITGIGKMHFLKVAKDEVVSHILTKDNRADKDDVVVTQSGSKAIVVGDWYVVEYEGKKFPGEVVGFTRKGEFQVSVMEPVGKYWKWPTKKDAIFYMESKMITKLAPPEVVNNRGHFKF</sequence>
<name>A0A7M7PRK7_STRPU</name>
<feature type="compositionally biased region" description="Basic residues" evidence="1">
    <location>
        <begin position="66"/>
        <end position="77"/>
    </location>
</feature>
<accession>A0A7M7PRK7</accession>
<keyword evidence="3" id="KW-1185">Reference proteome</keyword>
<evidence type="ECO:0000313" key="2">
    <source>
        <dbReference type="EnsemblMetazoa" id="XP_030855233"/>
    </source>
</evidence>
<dbReference type="RefSeq" id="XP_030855233.1">
    <property type="nucleotide sequence ID" value="XM_030999373.1"/>
</dbReference>
<dbReference type="InParanoid" id="A0A7M7PRK7"/>
<dbReference type="OrthoDB" id="10050606at2759"/>
<feature type="compositionally biased region" description="Basic and acidic residues" evidence="1">
    <location>
        <begin position="142"/>
        <end position="152"/>
    </location>
</feature>
<evidence type="ECO:0000313" key="3">
    <source>
        <dbReference type="Proteomes" id="UP000007110"/>
    </source>
</evidence>
<reference evidence="2" key="2">
    <citation type="submission" date="2021-01" db="UniProtKB">
        <authorList>
            <consortium name="EnsemblMetazoa"/>
        </authorList>
    </citation>
    <scope>IDENTIFICATION</scope>
</reference>
<dbReference type="AlphaFoldDB" id="A0A7M7PRK7"/>
<dbReference type="Proteomes" id="UP000007110">
    <property type="component" value="Unassembled WGS sequence"/>
</dbReference>
<reference evidence="3" key="1">
    <citation type="submission" date="2015-02" db="EMBL/GenBank/DDBJ databases">
        <title>Genome sequencing for Strongylocentrotus purpuratus.</title>
        <authorList>
            <person name="Murali S."/>
            <person name="Liu Y."/>
            <person name="Vee V."/>
            <person name="English A."/>
            <person name="Wang M."/>
            <person name="Skinner E."/>
            <person name="Han Y."/>
            <person name="Muzny D.M."/>
            <person name="Worley K.C."/>
            <person name="Gibbs R.A."/>
        </authorList>
    </citation>
    <scope>NUCLEOTIDE SEQUENCE</scope>
</reference>
<organism evidence="2 3">
    <name type="scientific">Strongylocentrotus purpuratus</name>
    <name type="common">Purple sea urchin</name>
    <dbReference type="NCBI Taxonomy" id="7668"/>
    <lineage>
        <taxon>Eukaryota</taxon>
        <taxon>Metazoa</taxon>
        <taxon>Echinodermata</taxon>
        <taxon>Eleutherozoa</taxon>
        <taxon>Echinozoa</taxon>
        <taxon>Echinoidea</taxon>
        <taxon>Euechinoidea</taxon>
        <taxon>Echinacea</taxon>
        <taxon>Camarodonta</taxon>
        <taxon>Echinidea</taxon>
        <taxon>Strongylocentrotidae</taxon>
        <taxon>Strongylocentrotus</taxon>
    </lineage>
</organism>
<evidence type="ECO:0000256" key="1">
    <source>
        <dbReference type="SAM" id="MobiDB-lite"/>
    </source>
</evidence>